<feature type="non-terminal residue" evidence="1">
    <location>
        <position position="235"/>
    </location>
</feature>
<organism evidence="1 2">
    <name type="scientific">Pluteus cervinus</name>
    <dbReference type="NCBI Taxonomy" id="181527"/>
    <lineage>
        <taxon>Eukaryota</taxon>
        <taxon>Fungi</taxon>
        <taxon>Dikarya</taxon>
        <taxon>Basidiomycota</taxon>
        <taxon>Agaricomycotina</taxon>
        <taxon>Agaricomycetes</taxon>
        <taxon>Agaricomycetidae</taxon>
        <taxon>Agaricales</taxon>
        <taxon>Pluteineae</taxon>
        <taxon>Pluteaceae</taxon>
        <taxon>Pluteus</taxon>
    </lineage>
</organism>
<proteinExistence type="predicted"/>
<sequence length="235" mass="26242">IVGILFSKNEKYLIIASAAKAIHIFNTETLEPICDPLVSRKEWINSIALSEDEHFLAATLQNASIQVWDFTVLIQEAQLGHRNVNGFACVEDGEMMFTHSSHTITLWKVQSKIKLDDFDIMSRNDITSISVSSTGKQLVVGVQYETLEVWDLTLKNGDLINKLHIWGVEALTCSSDGQHIMAGKSTGSITVWSMQACQPSFKEIQGHAKSIKQMALCRDKELVSRAADGTLRFWD</sequence>
<evidence type="ECO:0000313" key="2">
    <source>
        <dbReference type="Proteomes" id="UP000308600"/>
    </source>
</evidence>
<dbReference type="Proteomes" id="UP000308600">
    <property type="component" value="Unassembled WGS sequence"/>
</dbReference>
<keyword evidence="2" id="KW-1185">Reference proteome</keyword>
<dbReference type="EMBL" id="ML208868">
    <property type="protein sequence ID" value="TFK59906.1"/>
    <property type="molecule type" value="Genomic_DNA"/>
</dbReference>
<gene>
    <name evidence="1" type="ORF">BDN72DRAFT_750848</name>
</gene>
<name>A0ACD3A2Y6_9AGAR</name>
<reference evidence="1 2" key="1">
    <citation type="journal article" date="2019" name="Nat. Ecol. Evol.">
        <title>Megaphylogeny resolves global patterns of mushroom evolution.</title>
        <authorList>
            <person name="Varga T."/>
            <person name="Krizsan K."/>
            <person name="Foldi C."/>
            <person name="Dima B."/>
            <person name="Sanchez-Garcia M."/>
            <person name="Sanchez-Ramirez S."/>
            <person name="Szollosi G.J."/>
            <person name="Szarkandi J.G."/>
            <person name="Papp V."/>
            <person name="Albert L."/>
            <person name="Andreopoulos W."/>
            <person name="Angelini C."/>
            <person name="Antonin V."/>
            <person name="Barry K.W."/>
            <person name="Bougher N.L."/>
            <person name="Buchanan P."/>
            <person name="Buyck B."/>
            <person name="Bense V."/>
            <person name="Catcheside P."/>
            <person name="Chovatia M."/>
            <person name="Cooper J."/>
            <person name="Damon W."/>
            <person name="Desjardin D."/>
            <person name="Finy P."/>
            <person name="Geml J."/>
            <person name="Haridas S."/>
            <person name="Hughes K."/>
            <person name="Justo A."/>
            <person name="Karasinski D."/>
            <person name="Kautmanova I."/>
            <person name="Kiss B."/>
            <person name="Kocsube S."/>
            <person name="Kotiranta H."/>
            <person name="LaButti K.M."/>
            <person name="Lechner B.E."/>
            <person name="Liimatainen K."/>
            <person name="Lipzen A."/>
            <person name="Lukacs Z."/>
            <person name="Mihaltcheva S."/>
            <person name="Morgado L.N."/>
            <person name="Niskanen T."/>
            <person name="Noordeloos M.E."/>
            <person name="Ohm R.A."/>
            <person name="Ortiz-Santana B."/>
            <person name="Ovrebo C."/>
            <person name="Racz N."/>
            <person name="Riley R."/>
            <person name="Savchenko A."/>
            <person name="Shiryaev A."/>
            <person name="Soop K."/>
            <person name="Spirin V."/>
            <person name="Szebenyi C."/>
            <person name="Tomsovsky M."/>
            <person name="Tulloss R.E."/>
            <person name="Uehling J."/>
            <person name="Grigoriev I.V."/>
            <person name="Vagvolgyi C."/>
            <person name="Papp T."/>
            <person name="Martin F.M."/>
            <person name="Miettinen O."/>
            <person name="Hibbett D.S."/>
            <person name="Nagy L.G."/>
        </authorList>
    </citation>
    <scope>NUCLEOTIDE SEQUENCE [LARGE SCALE GENOMIC DNA]</scope>
    <source>
        <strain evidence="1 2">NL-1719</strain>
    </source>
</reference>
<protein>
    <submittedName>
        <fullName evidence="1">WD40 repeat-like protein</fullName>
    </submittedName>
</protein>
<evidence type="ECO:0000313" key="1">
    <source>
        <dbReference type="EMBL" id="TFK59906.1"/>
    </source>
</evidence>
<feature type="non-terminal residue" evidence="1">
    <location>
        <position position="1"/>
    </location>
</feature>
<accession>A0ACD3A2Y6</accession>